<keyword evidence="4" id="KW-1185">Reference proteome</keyword>
<dbReference type="InterPro" id="IPR011251">
    <property type="entry name" value="Luciferase-like_dom"/>
</dbReference>
<dbReference type="SUPFAM" id="SSF51679">
    <property type="entry name" value="Bacterial luciferase-like"/>
    <property type="match status" value="1"/>
</dbReference>
<keyword evidence="1" id="KW-0560">Oxidoreductase</keyword>
<dbReference type="GO" id="GO:0004497">
    <property type="term" value="F:monooxygenase activity"/>
    <property type="evidence" value="ECO:0007669"/>
    <property type="project" value="UniProtKB-KW"/>
</dbReference>
<dbReference type="InterPro" id="IPR050564">
    <property type="entry name" value="F420-G6PD/mer"/>
</dbReference>
<accession>A0A1I6F4N5</accession>
<dbReference type="GO" id="GO:0016705">
    <property type="term" value="F:oxidoreductase activity, acting on paired donors, with incorporation or reduction of molecular oxygen"/>
    <property type="evidence" value="ECO:0007669"/>
    <property type="project" value="InterPro"/>
</dbReference>
<feature type="domain" description="Luciferase-like" evidence="2">
    <location>
        <begin position="30"/>
        <end position="279"/>
    </location>
</feature>
<dbReference type="Proteomes" id="UP000198583">
    <property type="component" value="Unassembled WGS sequence"/>
</dbReference>
<dbReference type="PANTHER" id="PTHR43244:SF1">
    <property type="entry name" value="5,10-METHYLENETETRAHYDROMETHANOPTERIN REDUCTASE"/>
    <property type="match status" value="1"/>
</dbReference>
<dbReference type="PANTHER" id="PTHR43244">
    <property type="match status" value="1"/>
</dbReference>
<dbReference type="InterPro" id="IPR036661">
    <property type="entry name" value="Luciferase-like_sf"/>
</dbReference>
<evidence type="ECO:0000313" key="3">
    <source>
        <dbReference type="EMBL" id="SFR24926.1"/>
    </source>
</evidence>
<keyword evidence="3" id="KW-0503">Monooxygenase</keyword>
<protein>
    <submittedName>
        <fullName evidence="3">Flavin-dependent oxidoreductase, luciferase family (Includes alkanesulfonate monooxygenase SsuD and methylene tetrahydromethanopterin reductase)</fullName>
    </submittedName>
</protein>
<evidence type="ECO:0000256" key="1">
    <source>
        <dbReference type="ARBA" id="ARBA00023002"/>
    </source>
</evidence>
<dbReference type="RefSeq" id="WP_218164585.1">
    <property type="nucleotide sequence ID" value="NZ_FOYL01000008.1"/>
</dbReference>
<reference evidence="4" key="1">
    <citation type="submission" date="2016-10" db="EMBL/GenBank/DDBJ databases">
        <authorList>
            <person name="Varghese N."/>
            <person name="Submissions S."/>
        </authorList>
    </citation>
    <scope>NUCLEOTIDE SEQUENCE [LARGE SCALE GENOMIC DNA]</scope>
    <source>
        <strain evidence="4">DSM 44232</strain>
    </source>
</reference>
<sequence>MKFSVHVPFMPVRPDQIGPVAALVQRANTRLWLGQALAIEPHQVFAYAAGLGHRIPVGTSVTLMPLRHPYEAALQARSLAMLTGQPVVAGYGPGPVDFQRATGGRYRSPLTATREYLTTVRGLLDGDAVQLDGEYFRLEGALLPFPHEHVEVGVGVLRPAMARLAGEVADVAITWLCPPAYIRDVLKPELGSRTRVVSVVHVAQRKPGRDLDRVAFSVCRRHLQAPHYVSMLNQAGVAVDPTDPESGARRLVEEGLFLTGTLPEIVAGLREYHAAGVDEVVLNLSGVGAVHGDAVAVRELEFLLGEMGLVTHERAARAAASAARISVIR</sequence>
<dbReference type="EMBL" id="FOYL01000008">
    <property type="protein sequence ID" value="SFR24926.1"/>
    <property type="molecule type" value="Genomic_DNA"/>
</dbReference>
<dbReference type="Pfam" id="PF00296">
    <property type="entry name" value="Bac_luciferase"/>
    <property type="match status" value="1"/>
</dbReference>
<organism evidence="3 4">
    <name type="scientific">Lentzea waywayandensis</name>
    <dbReference type="NCBI Taxonomy" id="84724"/>
    <lineage>
        <taxon>Bacteria</taxon>
        <taxon>Bacillati</taxon>
        <taxon>Actinomycetota</taxon>
        <taxon>Actinomycetes</taxon>
        <taxon>Pseudonocardiales</taxon>
        <taxon>Pseudonocardiaceae</taxon>
        <taxon>Lentzea</taxon>
    </lineage>
</organism>
<gene>
    <name evidence="3" type="ORF">SAMN04488564_108146</name>
</gene>
<dbReference type="CDD" id="cd01097">
    <property type="entry name" value="Tetrahydromethanopterin_reductase"/>
    <property type="match status" value="1"/>
</dbReference>
<proteinExistence type="predicted"/>
<dbReference type="AlphaFoldDB" id="A0A1I6F4N5"/>
<dbReference type="STRING" id="84724.SAMN04488564_108146"/>
<name>A0A1I6F4N5_9PSEU</name>
<dbReference type="Gene3D" id="3.20.20.30">
    <property type="entry name" value="Luciferase-like domain"/>
    <property type="match status" value="1"/>
</dbReference>
<evidence type="ECO:0000259" key="2">
    <source>
        <dbReference type="Pfam" id="PF00296"/>
    </source>
</evidence>
<evidence type="ECO:0000313" key="4">
    <source>
        <dbReference type="Proteomes" id="UP000198583"/>
    </source>
</evidence>